<feature type="transmembrane region" description="Helical" evidence="6">
    <location>
        <begin position="169"/>
        <end position="191"/>
    </location>
</feature>
<keyword evidence="2" id="KW-0813">Transport</keyword>
<dbReference type="PANTHER" id="PTHR43791">
    <property type="entry name" value="PERMEASE-RELATED"/>
    <property type="match status" value="1"/>
</dbReference>
<evidence type="ECO:0000256" key="2">
    <source>
        <dbReference type="ARBA" id="ARBA00022448"/>
    </source>
</evidence>
<dbReference type="EMBL" id="LASV01000776">
    <property type="protein sequence ID" value="KKA16421.1"/>
    <property type="molecule type" value="Genomic_DNA"/>
</dbReference>
<dbReference type="GO" id="GO:0022857">
    <property type="term" value="F:transmembrane transporter activity"/>
    <property type="evidence" value="ECO:0007669"/>
    <property type="project" value="InterPro"/>
</dbReference>
<organism evidence="7 8">
    <name type="scientific">Rasamsonia emersonii (strain ATCC 16479 / CBS 393.64 / IMI 116815)</name>
    <dbReference type="NCBI Taxonomy" id="1408163"/>
    <lineage>
        <taxon>Eukaryota</taxon>
        <taxon>Fungi</taxon>
        <taxon>Dikarya</taxon>
        <taxon>Ascomycota</taxon>
        <taxon>Pezizomycotina</taxon>
        <taxon>Eurotiomycetes</taxon>
        <taxon>Eurotiomycetidae</taxon>
        <taxon>Eurotiales</taxon>
        <taxon>Trichocomaceae</taxon>
        <taxon>Rasamsonia</taxon>
    </lineage>
</organism>
<comment type="caution">
    <text evidence="7">The sequence shown here is derived from an EMBL/GenBank/DDBJ whole genome shotgun (WGS) entry which is preliminary data.</text>
</comment>
<feature type="transmembrane region" description="Helical" evidence="6">
    <location>
        <begin position="306"/>
        <end position="324"/>
    </location>
</feature>
<evidence type="ECO:0000313" key="7">
    <source>
        <dbReference type="EMBL" id="KKA16421.1"/>
    </source>
</evidence>
<dbReference type="OrthoDB" id="2985014at2759"/>
<accession>A0A0F4YEP0</accession>
<dbReference type="InterPro" id="IPR011701">
    <property type="entry name" value="MFS"/>
</dbReference>
<comment type="subcellular location">
    <subcellularLocation>
        <location evidence="1">Membrane</location>
        <topology evidence="1">Multi-pass membrane protein</topology>
    </subcellularLocation>
</comment>
<dbReference type="RefSeq" id="XP_013323033.1">
    <property type="nucleotide sequence ID" value="XM_013467579.1"/>
</dbReference>
<evidence type="ECO:0000256" key="1">
    <source>
        <dbReference type="ARBA" id="ARBA00004141"/>
    </source>
</evidence>
<evidence type="ECO:0000256" key="5">
    <source>
        <dbReference type="ARBA" id="ARBA00023136"/>
    </source>
</evidence>
<keyword evidence="5 6" id="KW-0472">Membrane</keyword>
<gene>
    <name evidence="7" type="ORF">T310_9992</name>
</gene>
<evidence type="ECO:0008006" key="9">
    <source>
        <dbReference type="Google" id="ProtNLM"/>
    </source>
</evidence>
<dbReference type="Gene3D" id="1.20.1250.20">
    <property type="entry name" value="MFS general substrate transporter like domains"/>
    <property type="match status" value="1"/>
</dbReference>
<feature type="transmembrane region" description="Helical" evidence="6">
    <location>
        <begin position="73"/>
        <end position="95"/>
    </location>
</feature>
<feature type="transmembrane region" description="Helical" evidence="6">
    <location>
        <begin position="402"/>
        <end position="428"/>
    </location>
</feature>
<dbReference type="SUPFAM" id="SSF103473">
    <property type="entry name" value="MFS general substrate transporter"/>
    <property type="match status" value="1"/>
</dbReference>
<dbReference type="STRING" id="1408163.A0A0F4YEP0"/>
<dbReference type="GO" id="GO:0016020">
    <property type="term" value="C:membrane"/>
    <property type="evidence" value="ECO:0007669"/>
    <property type="project" value="UniProtKB-SubCell"/>
</dbReference>
<evidence type="ECO:0000256" key="4">
    <source>
        <dbReference type="ARBA" id="ARBA00022989"/>
    </source>
</evidence>
<evidence type="ECO:0000313" key="8">
    <source>
        <dbReference type="Proteomes" id="UP000053958"/>
    </source>
</evidence>
<protein>
    <recommendedName>
        <fullName evidence="9">Major facilitator superfamily (MFS) profile domain-containing protein</fullName>
    </recommendedName>
</protein>
<evidence type="ECO:0000256" key="3">
    <source>
        <dbReference type="ARBA" id="ARBA00022692"/>
    </source>
</evidence>
<keyword evidence="3 6" id="KW-0812">Transmembrane</keyword>
<dbReference type="PANTHER" id="PTHR43791:SF38">
    <property type="entry name" value="MAJOR FACILITATOR SUPERFAMILY (MFS) PROFILE DOMAIN-CONTAINING PROTEIN"/>
    <property type="match status" value="1"/>
</dbReference>
<reference evidence="7 8" key="1">
    <citation type="submission" date="2015-04" db="EMBL/GenBank/DDBJ databases">
        <authorList>
            <person name="Heijne W.H."/>
            <person name="Fedorova N.D."/>
            <person name="Nierman W.C."/>
            <person name="Vollebregt A.W."/>
            <person name="Zhao Z."/>
            <person name="Wu L."/>
            <person name="Kumar M."/>
            <person name="Stam H."/>
            <person name="van den Berg M.A."/>
            <person name="Pel H.J."/>
        </authorList>
    </citation>
    <scope>NUCLEOTIDE SEQUENCE [LARGE SCALE GENOMIC DNA]</scope>
    <source>
        <strain evidence="7 8">CBS 393.64</strain>
    </source>
</reference>
<dbReference type="Pfam" id="PF07690">
    <property type="entry name" value="MFS_1"/>
    <property type="match status" value="1"/>
</dbReference>
<proteinExistence type="predicted"/>
<dbReference type="GeneID" id="25321900"/>
<feature type="transmembrane region" description="Helical" evidence="6">
    <location>
        <begin position="330"/>
        <end position="351"/>
    </location>
</feature>
<feature type="transmembrane region" description="Helical" evidence="6">
    <location>
        <begin position="137"/>
        <end position="157"/>
    </location>
</feature>
<feature type="transmembrane region" description="Helical" evidence="6">
    <location>
        <begin position="241"/>
        <end position="268"/>
    </location>
</feature>
<sequence length="478" mass="53251">MSKEAAIAHEERSSGQYATPFVENAALERKSQDFVESRPASYSALVYHVHSQFIGNAKEAGMADALQLSSSDYSLAVSIFFIGYLLLEVPSNMILSRTRPSLYLPGLMKEYVRFNNKSDRECCSIGYTGVNTKGGLIGLRFCLGLIEAGYFVAGLIVDDMQHRGSLPAWKWLFLIEGVISVGCGIIALFILPDFPATTKWLTPEEREYAIRRLEQDHNSSRAGDITHLQSFLYAIKDWRTWLFMVAQSLCTCAGTITYFIPTLMAALGYKGMDVQYMTIPIYMVALVIVLVCCFSSDMQNERPKHIMAMATMSTVSLIIVAAVKNSKVRYAFLAFGAAGIWCCSPLTLSYLSNTIYRPAEKRAVAIGFVKYSFLQCLGKPIFCLHPDRVRSGSYIWPSNTAPAYIPGFSVSTSLMFGCIVTALLLMVLTKRYPYELTRDGGGEERVHSGEVSSGEMYGVYYGSCTNQDCWHRIRNCPF</sequence>
<dbReference type="AlphaFoldDB" id="A0A0F4YEP0"/>
<dbReference type="Proteomes" id="UP000053958">
    <property type="component" value="Unassembled WGS sequence"/>
</dbReference>
<keyword evidence="4 6" id="KW-1133">Transmembrane helix</keyword>
<keyword evidence="8" id="KW-1185">Reference proteome</keyword>
<evidence type="ECO:0000256" key="6">
    <source>
        <dbReference type="SAM" id="Phobius"/>
    </source>
</evidence>
<name>A0A0F4YEP0_RASE3</name>
<dbReference type="InterPro" id="IPR036259">
    <property type="entry name" value="MFS_trans_sf"/>
</dbReference>
<feature type="transmembrane region" description="Helical" evidence="6">
    <location>
        <begin position="274"/>
        <end position="294"/>
    </location>
</feature>